<dbReference type="PANTHER" id="PTHR37836">
    <property type="entry name" value="LMO1036 PROTEIN"/>
    <property type="match status" value="1"/>
</dbReference>
<dbReference type="Pfam" id="PF12904">
    <property type="entry name" value="Collagen_bind_2"/>
    <property type="match status" value="1"/>
</dbReference>
<feature type="domain" description="Apiosidase-like catalytic" evidence="2">
    <location>
        <begin position="18"/>
        <end position="427"/>
    </location>
</feature>
<dbReference type="Pfam" id="PF13204">
    <property type="entry name" value="Apiosidase"/>
    <property type="match status" value="1"/>
</dbReference>
<reference evidence="3 4" key="1">
    <citation type="submission" date="2018-11" db="EMBL/GenBank/DDBJ databases">
        <title>Genome sequence of Saitozyma podzolica DSM 27192.</title>
        <authorList>
            <person name="Aliyu H."/>
            <person name="Gorte O."/>
            <person name="Ochsenreither K."/>
        </authorList>
    </citation>
    <scope>NUCLEOTIDE SEQUENCE [LARGE SCALE GENOMIC DNA]</scope>
    <source>
        <strain evidence="3 4">DSM 27192</strain>
    </source>
</reference>
<proteinExistence type="predicted"/>
<keyword evidence="4" id="KW-1185">Reference proteome</keyword>
<evidence type="ECO:0000313" key="4">
    <source>
        <dbReference type="Proteomes" id="UP000279259"/>
    </source>
</evidence>
<evidence type="ECO:0008006" key="5">
    <source>
        <dbReference type="Google" id="ProtNLM"/>
    </source>
</evidence>
<accession>A0A427Y3T8</accession>
<dbReference type="PANTHER" id="PTHR37836:SF2">
    <property type="entry name" value="DUF4038 DOMAIN-CONTAINING PROTEIN"/>
    <property type="match status" value="1"/>
</dbReference>
<name>A0A427Y3T8_9TREE</name>
<dbReference type="InterPro" id="IPR025277">
    <property type="entry name" value="Apiosidase-like_cat_dom"/>
</dbReference>
<comment type="caution">
    <text evidence="3">The sequence shown here is derived from an EMBL/GenBank/DDBJ whole genome shotgun (WGS) entry which is preliminary data.</text>
</comment>
<gene>
    <name evidence="3" type="ORF">EHS25_003886</name>
</gene>
<dbReference type="STRING" id="1890683.A0A427Y3T8"/>
<dbReference type="AlphaFoldDB" id="A0A427Y3T8"/>
<evidence type="ECO:0000259" key="2">
    <source>
        <dbReference type="Pfam" id="PF13204"/>
    </source>
</evidence>
<sequence>MLDLALIEKLAVRPGPTGRFLERISDGTPLSIQADTAWELCHRLTREEALHYLDTRASQGFNVILTVLVPELDIRAEDRIAFGPDGVQIHNVVDTEEHDSLFHPNRYGEVTFVNDDPNQPNEKYFEHVDWVIQQAAERGILIAIVPTWSKFANKGWTAGPVIFDNDSARSYGRFLGERYPFLPKVLGGDSNPFWFANGGADIWKRLRAGGRDPYDEPLPRIDDLPTAESHDVWEAMAEGILASEAGAWNGRGKPLITYHPTAVWLPNGPPAIASAFFPKADWLAFDGCQSGHADFPNLPFRPAFGWWDSRSSHVALTKMWNTSPTRPILDLESHYEDLHNALDAKQKWKWTADDVRAGAWQSVLSGACGVVYGANAVWQMYDPERRKVAPQVKPVCGLDGEQSWQRSIQLPGPSQVQILTRFIHSLPAEVFHHRQPAQDLLVSSAAPSDRAERDARIDVMRDVYPDKSSTTIIAHSGFGAAFELDLSTFKGAQVRGVWLDPRTGKRTELAEIAVGPKVQFKPPSSGGVADDWVLVLTRG</sequence>
<dbReference type="Gene3D" id="3.20.20.80">
    <property type="entry name" value="Glycosidases"/>
    <property type="match status" value="1"/>
</dbReference>
<evidence type="ECO:0000259" key="1">
    <source>
        <dbReference type="Pfam" id="PF12904"/>
    </source>
</evidence>
<evidence type="ECO:0000313" key="3">
    <source>
        <dbReference type="EMBL" id="RSH85745.1"/>
    </source>
</evidence>
<dbReference type="EMBL" id="RSCD01000019">
    <property type="protein sequence ID" value="RSH85745.1"/>
    <property type="molecule type" value="Genomic_DNA"/>
</dbReference>
<dbReference type="OrthoDB" id="2581507at2759"/>
<feature type="domain" description="Putative collagen-binding" evidence="1">
    <location>
        <begin position="464"/>
        <end position="536"/>
    </location>
</feature>
<dbReference type="Proteomes" id="UP000279259">
    <property type="component" value="Unassembled WGS sequence"/>
</dbReference>
<dbReference type="InterPro" id="IPR024749">
    <property type="entry name" value="Collagen-bd_put"/>
</dbReference>
<organism evidence="3 4">
    <name type="scientific">Saitozyma podzolica</name>
    <dbReference type="NCBI Taxonomy" id="1890683"/>
    <lineage>
        <taxon>Eukaryota</taxon>
        <taxon>Fungi</taxon>
        <taxon>Dikarya</taxon>
        <taxon>Basidiomycota</taxon>
        <taxon>Agaricomycotina</taxon>
        <taxon>Tremellomycetes</taxon>
        <taxon>Tremellales</taxon>
        <taxon>Trimorphomycetaceae</taxon>
        <taxon>Saitozyma</taxon>
    </lineage>
</organism>
<protein>
    <recommendedName>
        <fullName evidence="5">DUF4038 domain-containing protein</fullName>
    </recommendedName>
</protein>